<accession>A0A1X0NIJ2</accession>
<dbReference type="GeneID" id="39990385"/>
<dbReference type="Proteomes" id="UP000192257">
    <property type="component" value="Unassembled WGS sequence"/>
</dbReference>
<comment type="caution">
    <text evidence="3">The sequence shown here is derived from an EMBL/GenBank/DDBJ whole genome shotgun (WGS) entry which is preliminary data.</text>
</comment>
<feature type="compositionally biased region" description="Gly residues" evidence="1">
    <location>
        <begin position="178"/>
        <end position="187"/>
    </location>
</feature>
<feature type="signal peptide" evidence="2">
    <location>
        <begin position="1"/>
        <end position="21"/>
    </location>
</feature>
<protein>
    <recommendedName>
        <fullName evidence="5">Mucin-associated surface protein (MASP)</fullName>
    </recommendedName>
</protein>
<feature type="chain" id="PRO_5013275837" description="Mucin-associated surface protein (MASP)" evidence="2">
    <location>
        <begin position="22"/>
        <end position="326"/>
    </location>
</feature>
<keyword evidence="4" id="KW-1185">Reference proteome</keyword>
<evidence type="ECO:0000313" key="4">
    <source>
        <dbReference type="Proteomes" id="UP000192257"/>
    </source>
</evidence>
<proteinExistence type="predicted"/>
<reference evidence="3 4" key="1">
    <citation type="submission" date="2017-03" db="EMBL/GenBank/DDBJ databases">
        <title>An alternative strategy for trypanosome survival in the mammalian bloodstream revealed through genome and transcriptome analysis of the ubiquitous bovine parasite Trypanosoma (Megatrypanum) theileri.</title>
        <authorList>
            <person name="Kelly S."/>
            <person name="Ivens A."/>
            <person name="Mott A."/>
            <person name="O'Neill E."/>
            <person name="Emms D."/>
            <person name="Macleod O."/>
            <person name="Voorheis P."/>
            <person name="Matthews J."/>
            <person name="Matthews K."/>
            <person name="Carrington M."/>
        </authorList>
    </citation>
    <scope>NUCLEOTIDE SEQUENCE [LARGE SCALE GENOMIC DNA]</scope>
    <source>
        <strain evidence="3">Edinburgh</strain>
    </source>
</reference>
<dbReference type="VEuPathDB" id="TriTrypDB:TM35_000511100"/>
<sequence length="326" mass="33566">MHRVMCVLAVVLCCACGYTMAAAAAVATDGQPKAVMAFDSFGDGDGSSKILEDLYPGSLPKPKDGHTDSPRGDQGQLGEPGPERQRVEGEREVTLHTTESHLPDESANGKGEYLVVTFEPITRATYDKYCKKNSSSIINGKNCSVLLKYLEAKAKLPPSPPKESKDADGHSNESGTGSHSGSGGVAAGNGEPQAAEVVQGSTGTEGNAITATPEGSNTAATMQNQNHETTAAPQTDNETSNTGNSATAAATTTPSPLPDPQINNTLTEAPTATPSPSPSPVPNAEISNIASTVQNKANVDSSVSPVWMRTTASLLIVGVLVSATVY</sequence>
<name>A0A1X0NIJ2_9TRYP</name>
<dbReference type="RefSeq" id="XP_028878075.1">
    <property type="nucleotide sequence ID" value="XM_029030605.1"/>
</dbReference>
<keyword evidence="2" id="KW-0732">Signal</keyword>
<evidence type="ECO:0000313" key="3">
    <source>
        <dbReference type="EMBL" id="ORC84009.1"/>
    </source>
</evidence>
<evidence type="ECO:0000256" key="2">
    <source>
        <dbReference type="SAM" id="SignalP"/>
    </source>
</evidence>
<evidence type="ECO:0000256" key="1">
    <source>
        <dbReference type="SAM" id="MobiDB-lite"/>
    </source>
</evidence>
<dbReference type="AlphaFoldDB" id="A0A1X0NIJ2"/>
<feature type="compositionally biased region" description="Polar residues" evidence="1">
    <location>
        <begin position="199"/>
        <end position="245"/>
    </location>
</feature>
<feature type="region of interest" description="Disordered" evidence="1">
    <location>
        <begin position="156"/>
        <end position="285"/>
    </location>
</feature>
<feature type="region of interest" description="Disordered" evidence="1">
    <location>
        <begin position="52"/>
        <end position="91"/>
    </location>
</feature>
<feature type="compositionally biased region" description="Basic and acidic residues" evidence="1">
    <location>
        <begin position="81"/>
        <end position="91"/>
    </location>
</feature>
<gene>
    <name evidence="3" type="ORF">TM35_000511100</name>
</gene>
<organism evidence="3 4">
    <name type="scientific">Trypanosoma theileri</name>
    <dbReference type="NCBI Taxonomy" id="67003"/>
    <lineage>
        <taxon>Eukaryota</taxon>
        <taxon>Discoba</taxon>
        <taxon>Euglenozoa</taxon>
        <taxon>Kinetoplastea</taxon>
        <taxon>Metakinetoplastina</taxon>
        <taxon>Trypanosomatida</taxon>
        <taxon>Trypanosomatidae</taxon>
        <taxon>Trypanosoma</taxon>
    </lineage>
</organism>
<feature type="compositionally biased region" description="Basic and acidic residues" evidence="1">
    <location>
        <begin position="61"/>
        <end position="71"/>
    </location>
</feature>
<evidence type="ECO:0008006" key="5">
    <source>
        <dbReference type="Google" id="ProtNLM"/>
    </source>
</evidence>
<feature type="compositionally biased region" description="Basic and acidic residues" evidence="1">
    <location>
        <begin position="162"/>
        <end position="171"/>
    </location>
</feature>
<dbReference type="EMBL" id="NBCO01000051">
    <property type="protein sequence ID" value="ORC84009.1"/>
    <property type="molecule type" value="Genomic_DNA"/>
</dbReference>